<organism evidence="1 2">
    <name type="scientific">Lindgomyces ingoldianus</name>
    <dbReference type="NCBI Taxonomy" id="673940"/>
    <lineage>
        <taxon>Eukaryota</taxon>
        <taxon>Fungi</taxon>
        <taxon>Dikarya</taxon>
        <taxon>Ascomycota</taxon>
        <taxon>Pezizomycotina</taxon>
        <taxon>Dothideomycetes</taxon>
        <taxon>Pleosporomycetidae</taxon>
        <taxon>Pleosporales</taxon>
        <taxon>Lindgomycetaceae</taxon>
        <taxon>Lindgomyces</taxon>
    </lineage>
</organism>
<reference evidence="1" key="1">
    <citation type="journal article" date="2020" name="Stud. Mycol.">
        <title>101 Dothideomycetes genomes: a test case for predicting lifestyles and emergence of pathogens.</title>
        <authorList>
            <person name="Haridas S."/>
            <person name="Albert R."/>
            <person name="Binder M."/>
            <person name="Bloem J."/>
            <person name="Labutti K."/>
            <person name="Salamov A."/>
            <person name="Andreopoulos B."/>
            <person name="Baker S."/>
            <person name="Barry K."/>
            <person name="Bills G."/>
            <person name="Bluhm B."/>
            <person name="Cannon C."/>
            <person name="Castanera R."/>
            <person name="Culley D."/>
            <person name="Daum C."/>
            <person name="Ezra D."/>
            <person name="Gonzalez J."/>
            <person name="Henrissat B."/>
            <person name="Kuo A."/>
            <person name="Liang C."/>
            <person name="Lipzen A."/>
            <person name="Lutzoni F."/>
            <person name="Magnuson J."/>
            <person name="Mondo S."/>
            <person name="Nolan M."/>
            <person name="Ohm R."/>
            <person name="Pangilinan J."/>
            <person name="Park H.-J."/>
            <person name="Ramirez L."/>
            <person name="Alfaro M."/>
            <person name="Sun H."/>
            <person name="Tritt A."/>
            <person name="Yoshinaga Y."/>
            <person name="Zwiers L.-H."/>
            <person name="Turgeon B."/>
            <person name="Goodwin S."/>
            <person name="Spatafora J."/>
            <person name="Crous P."/>
            <person name="Grigoriev I."/>
        </authorList>
    </citation>
    <scope>NUCLEOTIDE SEQUENCE</scope>
    <source>
        <strain evidence="1">ATCC 200398</strain>
    </source>
</reference>
<comment type="caution">
    <text evidence="1">The sequence shown here is derived from an EMBL/GenBank/DDBJ whole genome shotgun (WGS) entry which is preliminary data.</text>
</comment>
<evidence type="ECO:0000313" key="2">
    <source>
        <dbReference type="Proteomes" id="UP000799755"/>
    </source>
</evidence>
<gene>
    <name evidence="1" type="ORF">BDR25DRAFT_362000</name>
</gene>
<sequence length="231" mass="25944">MVTVIVMVYTVGDIESPRTRRTVYSLILFGRNISPLVEMKQEKSHLITCYPVTTLPSSYLVKPCNYTSGLHDFIFYGPIDRLVGRQTDIPVHLGPSSEMLSATLKLKLTLAAARKRSSSKPTDIEKLEIEERNKTQRNPTFRLTQVKKRKELRRKENAVMGAYKLLSGACTVMVCLTSFPPHSCKVGAKANRSQPNRDTVNLARSIIASTCPPHPTVMQVIHVFHFPPLHS</sequence>
<evidence type="ECO:0000313" key="1">
    <source>
        <dbReference type="EMBL" id="KAF2464071.1"/>
    </source>
</evidence>
<dbReference type="Proteomes" id="UP000799755">
    <property type="component" value="Unassembled WGS sequence"/>
</dbReference>
<keyword evidence="2" id="KW-1185">Reference proteome</keyword>
<dbReference type="EMBL" id="MU003540">
    <property type="protein sequence ID" value="KAF2464071.1"/>
    <property type="molecule type" value="Genomic_DNA"/>
</dbReference>
<accession>A0ACB6QAY2</accession>
<protein>
    <submittedName>
        <fullName evidence="1">Uncharacterized protein</fullName>
    </submittedName>
</protein>
<name>A0ACB6QAY2_9PLEO</name>
<proteinExistence type="predicted"/>